<proteinExistence type="predicted"/>
<organism evidence="2 3">
    <name type="scientific">Bifidobacterium animalis subsp. lactis CNCM I-2494</name>
    <dbReference type="NCBI Taxonomy" id="1042403"/>
    <lineage>
        <taxon>Bacteria</taxon>
        <taxon>Bacillati</taxon>
        <taxon>Actinomycetota</taxon>
        <taxon>Actinomycetes</taxon>
        <taxon>Bifidobacteriales</taxon>
        <taxon>Bifidobacteriaceae</taxon>
        <taxon>Bifidobacterium</taxon>
    </lineage>
</organism>
<reference evidence="2 3" key="1">
    <citation type="journal article" date="2011" name="J. Bacteriol.">
        <title>Genome Sequence of the Probiotic Strain Bifidobacterium animalis subsp. lactis CNCM I-2494.</title>
        <authorList>
            <person name="Chervaux C."/>
            <person name="Grimaldi C."/>
            <person name="Bolotin A."/>
            <person name="Quinquis B."/>
            <person name="Legrain-Raspaud S."/>
            <person name="van Hylckama Vlieg J.E."/>
            <person name="Denariaz G."/>
            <person name="Smokvina T."/>
        </authorList>
    </citation>
    <scope>NUCLEOTIDE SEQUENCE [LARGE SCALE GENOMIC DNA]</scope>
    <source>
        <strain evidence="2 3">CNCM I-2494</strain>
    </source>
</reference>
<dbReference type="KEGG" id="bnm:BALAC2494_01295"/>
<keyword evidence="1" id="KW-1133">Transmembrane helix</keyword>
<feature type="transmembrane region" description="Helical" evidence="1">
    <location>
        <begin position="46"/>
        <end position="66"/>
    </location>
</feature>
<protein>
    <submittedName>
        <fullName evidence="2">Hypothetical membrane associated protein</fullName>
    </submittedName>
</protein>
<dbReference type="AlphaFoldDB" id="A0A806FKP4"/>
<evidence type="ECO:0000313" key="3">
    <source>
        <dbReference type="Proteomes" id="UP000008394"/>
    </source>
</evidence>
<keyword evidence="1" id="KW-0472">Membrane</keyword>
<dbReference type="Proteomes" id="UP000008394">
    <property type="component" value="Chromosome"/>
</dbReference>
<name>A0A806FKP4_BIFAN</name>
<evidence type="ECO:0000256" key="1">
    <source>
        <dbReference type="SAM" id="Phobius"/>
    </source>
</evidence>
<keyword evidence="1" id="KW-0812">Transmembrane</keyword>
<evidence type="ECO:0000313" key="2">
    <source>
        <dbReference type="EMBL" id="AEK30909.1"/>
    </source>
</evidence>
<sequence length="163" mass="18423">MAVPKCRSEPQLRHSIFTVFTFVIFEPVQGEPMDFITKAQLFAQDHFIVIAIVLFALLAVCAFFIARHNSRAARKHDTLCAKPLSLSPDEEKAVKVRYARKPKRVIFLLPAALTTDEDVNAWADAVAPRLGHAFQAVNVETIPQGLFSRAKYRVTFARLEELR</sequence>
<accession>A0A806FKP4</accession>
<dbReference type="EMBL" id="CP002915">
    <property type="protein sequence ID" value="AEK30909.1"/>
    <property type="molecule type" value="Genomic_DNA"/>
</dbReference>
<gene>
    <name evidence="2" type="ORF">BALAC2494_01295</name>
</gene>